<evidence type="ECO:0008006" key="3">
    <source>
        <dbReference type="Google" id="ProtNLM"/>
    </source>
</evidence>
<proteinExistence type="predicted"/>
<organism evidence="1 2">
    <name type="scientific">Hypholoma sublateritium (strain FD-334 SS-4)</name>
    <dbReference type="NCBI Taxonomy" id="945553"/>
    <lineage>
        <taxon>Eukaryota</taxon>
        <taxon>Fungi</taxon>
        <taxon>Dikarya</taxon>
        <taxon>Basidiomycota</taxon>
        <taxon>Agaricomycotina</taxon>
        <taxon>Agaricomycetes</taxon>
        <taxon>Agaricomycetidae</taxon>
        <taxon>Agaricales</taxon>
        <taxon>Agaricineae</taxon>
        <taxon>Strophariaceae</taxon>
        <taxon>Hypholoma</taxon>
    </lineage>
</organism>
<name>A0A0D2L671_HYPSF</name>
<dbReference type="AlphaFoldDB" id="A0A0D2L671"/>
<dbReference type="Proteomes" id="UP000054270">
    <property type="component" value="Unassembled WGS sequence"/>
</dbReference>
<accession>A0A0D2L671</accession>
<dbReference type="OrthoDB" id="9514740at2759"/>
<reference evidence="2" key="1">
    <citation type="submission" date="2014-04" db="EMBL/GenBank/DDBJ databases">
        <title>Evolutionary Origins and Diversification of the Mycorrhizal Mutualists.</title>
        <authorList>
            <consortium name="DOE Joint Genome Institute"/>
            <consortium name="Mycorrhizal Genomics Consortium"/>
            <person name="Kohler A."/>
            <person name="Kuo A."/>
            <person name="Nagy L.G."/>
            <person name="Floudas D."/>
            <person name="Copeland A."/>
            <person name="Barry K.W."/>
            <person name="Cichocki N."/>
            <person name="Veneault-Fourrey C."/>
            <person name="LaButti K."/>
            <person name="Lindquist E.A."/>
            <person name="Lipzen A."/>
            <person name="Lundell T."/>
            <person name="Morin E."/>
            <person name="Murat C."/>
            <person name="Riley R."/>
            <person name="Ohm R."/>
            <person name="Sun H."/>
            <person name="Tunlid A."/>
            <person name="Henrissat B."/>
            <person name="Grigoriev I.V."/>
            <person name="Hibbett D.S."/>
            <person name="Martin F."/>
        </authorList>
    </citation>
    <scope>NUCLEOTIDE SEQUENCE [LARGE SCALE GENOMIC DNA]</scope>
    <source>
        <strain evidence="2">FD-334 SS-4</strain>
    </source>
</reference>
<dbReference type="SUPFAM" id="SSF56399">
    <property type="entry name" value="ADP-ribosylation"/>
    <property type="match status" value="1"/>
</dbReference>
<dbReference type="PANTHER" id="PTHR31681:SF3">
    <property type="entry name" value="OS04G0690100 PROTEIN"/>
    <property type="match status" value="1"/>
</dbReference>
<evidence type="ECO:0000313" key="1">
    <source>
        <dbReference type="EMBL" id="KJA22407.1"/>
    </source>
</evidence>
<dbReference type="Gene3D" id="3.90.228.10">
    <property type="match status" value="1"/>
</dbReference>
<sequence length="315" mass="35169">MDCCKQMTLPGSSQYRYTQYRARLCDGERCLVCGVCICETRYDNFTCSLTCSIRLCSEGPTDRGRCTYCLRRPCIKGVYQCSTLCAQRAREACLLCRRAPMSSIGHILCGTACTRALQATWPRFRVLRAYPTHKFYEQAVARFIRAWRVPGNAALPRVQKVLAVVRTEEEDEEHNMYRARIGNVAYTYHGTRMVCRLGTVNQAAPCSSINCSVCCILRTSFKLNKAQATGAFGSAIYTSSASNKAYNYTQGGSGAIIVCRVVLGRAFIARGFGEVQSCPRGYNSVVFDRESNGVSLNETVLYNEHAIRPLQIILF</sequence>
<protein>
    <recommendedName>
        <fullName evidence="3">PARP catalytic domain-containing protein</fullName>
    </recommendedName>
</protein>
<dbReference type="EMBL" id="KN817550">
    <property type="protein sequence ID" value="KJA22407.1"/>
    <property type="molecule type" value="Genomic_DNA"/>
</dbReference>
<keyword evidence="2" id="KW-1185">Reference proteome</keyword>
<gene>
    <name evidence="1" type="ORF">HYPSUDRAFT_164585</name>
</gene>
<evidence type="ECO:0000313" key="2">
    <source>
        <dbReference type="Proteomes" id="UP000054270"/>
    </source>
</evidence>
<dbReference type="PANTHER" id="PTHR31681">
    <property type="entry name" value="C2H2-LIKE ZINC FINGER PROTEIN"/>
    <property type="match status" value="1"/>
</dbReference>